<organism evidence="1 2">
    <name type="scientific">Gregarina niphandrodes</name>
    <name type="common">Septate eugregarine</name>
    <dbReference type="NCBI Taxonomy" id="110365"/>
    <lineage>
        <taxon>Eukaryota</taxon>
        <taxon>Sar</taxon>
        <taxon>Alveolata</taxon>
        <taxon>Apicomplexa</taxon>
        <taxon>Conoidasida</taxon>
        <taxon>Gregarinasina</taxon>
        <taxon>Eugregarinorida</taxon>
        <taxon>Gregarinidae</taxon>
        <taxon>Gregarina</taxon>
    </lineage>
</organism>
<dbReference type="EMBL" id="AFNH02000933">
    <property type="protein sequence ID" value="EZG50740.1"/>
    <property type="molecule type" value="Genomic_DNA"/>
</dbReference>
<dbReference type="GeneID" id="22914409"/>
<name>A0A023B259_GRENI</name>
<protein>
    <submittedName>
        <fullName evidence="1">Uncharacterized protein</fullName>
    </submittedName>
</protein>
<evidence type="ECO:0000313" key="1">
    <source>
        <dbReference type="EMBL" id="EZG50740.1"/>
    </source>
</evidence>
<accession>A0A023B259</accession>
<dbReference type="VEuPathDB" id="CryptoDB:GNI_125220"/>
<comment type="caution">
    <text evidence="1">The sequence shown here is derived from an EMBL/GenBank/DDBJ whole genome shotgun (WGS) entry which is preliminary data.</text>
</comment>
<proteinExistence type="predicted"/>
<evidence type="ECO:0000313" key="2">
    <source>
        <dbReference type="Proteomes" id="UP000019763"/>
    </source>
</evidence>
<dbReference type="RefSeq" id="XP_011131988.1">
    <property type="nucleotide sequence ID" value="XM_011133686.1"/>
</dbReference>
<gene>
    <name evidence="1" type="ORF">GNI_125220</name>
</gene>
<reference evidence="1" key="1">
    <citation type="submission" date="2013-12" db="EMBL/GenBank/DDBJ databases">
        <authorList>
            <person name="Omoto C.K."/>
            <person name="Sibley D."/>
            <person name="Venepally P."/>
            <person name="Hadjithomas M."/>
            <person name="Karamycheva S."/>
            <person name="Brunk B."/>
            <person name="Roos D."/>
            <person name="Caler E."/>
            <person name="Lorenzi H."/>
        </authorList>
    </citation>
    <scope>NUCLEOTIDE SEQUENCE</scope>
</reference>
<dbReference type="AlphaFoldDB" id="A0A023B259"/>
<sequence>MVLQESFGNRLALISADEESVRTVVGGELKVTRLRDLDAEERVRFSSELSKEWKAVIENSRPILDEFDPEDLRPDTRGGTFCKVATAFGVGAVGAMAGHYKTGH</sequence>
<keyword evidence="2" id="KW-1185">Reference proteome</keyword>
<dbReference type="Proteomes" id="UP000019763">
    <property type="component" value="Unassembled WGS sequence"/>
</dbReference>